<dbReference type="AlphaFoldDB" id="A0A4Y8VS93"/>
<dbReference type="Proteomes" id="UP000297555">
    <property type="component" value="Unassembled WGS sequence"/>
</dbReference>
<reference evidence="1 2" key="1">
    <citation type="submission" date="2019-03" db="EMBL/GenBank/DDBJ databases">
        <title>Draft genome sequence of humic substances-degrading Pseudomonas kribbensis CHA-19 from forest soil.</title>
        <authorList>
            <person name="Kim D."/>
        </authorList>
    </citation>
    <scope>NUCLEOTIDE SEQUENCE [LARGE SCALE GENOMIC DNA]</scope>
    <source>
        <strain evidence="1 2">CHA-19</strain>
    </source>
</reference>
<comment type="caution">
    <text evidence="1">The sequence shown here is derived from an EMBL/GenBank/DDBJ whole genome shotgun (WGS) entry which is preliminary data.</text>
</comment>
<dbReference type="EMBL" id="SPDQ01000003">
    <property type="protein sequence ID" value="TFH83203.1"/>
    <property type="molecule type" value="Genomic_DNA"/>
</dbReference>
<accession>A0A4Y8VS93</accession>
<sequence>MAPVVALFDMKMQIADYEFSPEQRRVQDRYERLLAVLFPTYDKIPIVLERCGNSGHQRATLPYDSRLNKVSANRNFLNICWERCNSIRTRYATICEDLIVFAREASDISDRMSPSMPIDQVDVGLFSYSRSPVWGANRPVSVRGLIQGLGSELFDASGYLDVVKSINKSLYEDLFAIKSAFMGALDYRSCDCHTQPVVVQELFTAQATMPEWDIAYSSTEPLIRAREYKVDITALFDGFAALRSQMAVFLEEILLHVDGAIDELVQTRNMSTMGRMNSKLELAVLEGEALMKMINHLEAWLRK</sequence>
<name>A0A4Y8VS93_9PSED</name>
<proteinExistence type="predicted"/>
<dbReference type="RefSeq" id="WP_134825471.1">
    <property type="nucleotide sequence ID" value="NZ_SPDQ01000003.1"/>
</dbReference>
<gene>
    <name evidence="1" type="ORF">E4J90_03505</name>
</gene>
<evidence type="ECO:0000313" key="2">
    <source>
        <dbReference type="Proteomes" id="UP000297555"/>
    </source>
</evidence>
<evidence type="ECO:0000313" key="1">
    <source>
        <dbReference type="EMBL" id="TFH83203.1"/>
    </source>
</evidence>
<protein>
    <submittedName>
        <fullName evidence="1">Uncharacterized protein</fullName>
    </submittedName>
</protein>
<organism evidence="1 2">
    <name type="scientific">Pseudomonas kribbensis</name>
    <dbReference type="NCBI Taxonomy" id="1628086"/>
    <lineage>
        <taxon>Bacteria</taxon>
        <taxon>Pseudomonadati</taxon>
        <taxon>Pseudomonadota</taxon>
        <taxon>Gammaproteobacteria</taxon>
        <taxon>Pseudomonadales</taxon>
        <taxon>Pseudomonadaceae</taxon>
        <taxon>Pseudomonas</taxon>
    </lineage>
</organism>
<dbReference type="OrthoDB" id="7011225at2"/>